<dbReference type="OrthoDB" id="2435819at2759"/>
<evidence type="ECO:0000313" key="3">
    <source>
        <dbReference type="Proteomes" id="UP000789759"/>
    </source>
</evidence>
<keyword evidence="3" id="KW-1185">Reference proteome</keyword>
<dbReference type="Proteomes" id="UP000789759">
    <property type="component" value="Unassembled WGS sequence"/>
</dbReference>
<feature type="region of interest" description="Disordered" evidence="1">
    <location>
        <begin position="68"/>
        <end position="92"/>
    </location>
</feature>
<name>A0A9N9PFX8_9GLOM</name>
<dbReference type="EMBL" id="CAJVQA010044258">
    <property type="protein sequence ID" value="CAG8816419.1"/>
    <property type="molecule type" value="Genomic_DNA"/>
</dbReference>
<proteinExistence type="predicted"/>
<evidence type="ECO:0000313" key="2">
    <source>
        <dbReference type="EMBL" id="CAG8816419.1"/>
    </source>
</evidence>
<sequence length="92" mass="10370">FVEEMIQLLEPFEALTRRLSGAKYPTLNLVHPCIYTLKQMFAPKIDQNETVDSYMDLIYGPLIQDDILESAEDNDDSSSTSDDNDIPTAGNQ</sequence>
<gene>
    <name evidence="2" type="ORF">CPELLU_LOCUS19240</name>
</gene>
<dbReference type="AlphaFoldDB" id="A0A9N9PFX8"/>
<evidence type="ECO:0000256" key="1">
    <source>
        <dbReference type="SAM" id="MobiDB-lite"/>
    </source>
</evidence>
<reference evidence="2" key="1">
    <citation type="submission" date="2021-06" db="EMBL/GenBank/DDBJ databases">
        <authorList>
            <person name="Kallberg Y."/>
            <person name="Tangrot J."/>
            <person name="Rosling A."/>
        </authorList>
    </citation>
    <scope>NUCLEOTIDE SEQUENCE</scope>
    <source>
        <strain evidence="2">FL966</strain>
    </source>
</reference>
<organism evidence="2 3">
    <name type="scientific">Cetraspora pellucida</name>
    <dbReference type="NCBI Taxonomy" id="1433469"/>
    <lineage>
        <taxon>Eukaryota</taxon>
        <taxon>Fungi</taxon>
        <taxon>Fungi incertae sedis</taxon>
        <taxon>Mucoromycota</taxon>
        <taxon>Glomeromycotina</taxon>
        <taxon>Glomeromycetes</taxon>
        <taxon>Diversisporales</taxon>
        <taxon>Gigasporaceae</taxon>
        <taxon>Cetraspora</taxon>
    </lineage>
</organism>
<feature type="non-terminal residue" evidence="2">
    <location>
        <position position="1"/>
    </location>
</feature>
<protein>
    <submittedName>
        <fullName evidence="2">367_t:CDS:1</fullName>
    </submittedName>
</protein>
<accession>A0A9N9PFX8</accession>
<comment type="caution">
    <text evidence="2">The sequence shown here is derived from an EMBL/GenBank/DDBJ whole genome shotgun (WGS) entry which is preliminary data.</text>
</comment>